<reference evidence="3" key="1">
    <citation type="submission" date="2018-11" db="EMBL/GenBank/DDBJ databases">
        <authorList>
            <person name="Grassa J C."/>
        </authorList>
    </citation>
    <scope>NUCLEOTIDE SEQUENCE [LARGE SCALE GENOMIC DNA]</scope>
</reference>
<dbReference type="InterPro" id="IPR036691">
    <property type="entry name" value="Endo/exonu/phosph_ase_sf"/>
</dbReference>
<dbReference type="Pfam" id="PF14111">
    <property type="entry name" value="DUF4283"/>
    <property type="match status" value="1"/>
</dbReference>
<feature type="compositionally biased region" description="Basic and acidic residues" evidence="1">
    <location>
        <begin position="183"/>
        <end position="193"/>
    </location>
</feature>
<evidence type="ECO:0000313" key="4">
    <source>
        <dbReference type="Proteomes" id="UP000596661"/>
    </source>
</evidence>
<dbReference type="CDD" id="cd01650">
    <property type="entry name" value="RT_nLTR_like"/>
    <property type="match status" value="1"/>
</dbReference>
<dbReference type="Pfam" id="PF14392">
    <property type="entry name" value="zf-CCHC_4"/>
    <property type="match status" value="1"/>
</dbReference>
<reference evidence="3" key="2">
    <citation type="submission" date="2021-03" db="UniProtKB">
        <authorList>
            <consortium name="EnsemblPlants"/>
        </authorList>
    </citation>
    <scope>IDENTIFICATION</scope>
</reference>
<dbReference type="PANTHER" id="PTHR46890">
    <property type="entry name" value="NON-LTR RETROLELEMENT REVERSE TRANSCRIPTASE-LIKE PROTEIN-RELATED"/>
    <property type="match status" value="1"/>
</dbReference>
<dbReference type="Pfam" id="PF00078">
    <property type="entry name" value="RVT_1"/>
    <property type="match status" value="1"/>
</dbReference>
<dbReference type="InterPro" id="IPR043502">
    <property type="entry name" value="DNA/RNA_pol_sf"/>
</dbReference>
<dbReference type="InterPro" id="IPR026960">
    <property type="entry name" value="RVT-Znf"/>
</dbReference>
<sequence>MASSSNEEQLTKQWADICLEEEEDHEVLFDDECVGEEETSFDDKWCLVGRLLSGKVSDFQIFQNIMADLWTPGKGITIKILDQNRFFQFYHEIDIQRVIEGSPWTYDRKQMLIQRLKPAFYAYFKYERVPTFCFICGIMGHAERFCNKVYDIPADQIVKPYSLDMKAPTRRQNFLTASPWLRSGKEDRREEHQGVNSTAANTSPNVNARPKNQPKSNASFDSMISQSHNSGKQYISHNDHVILVNENTDGYSNEELIEISDLKRKRKESILSSGAELLIEERMETDVENGPNNSANVTNSKTLDKVQLLKYYKNHIDLVVNIPGMASWRLSSLYGELNRHLRHRTWTLLRTMATESNLPWCIIGDFNNILSNEDKKGGRPYPSSLLSGFQATIQDSMATQSWLDVFNEVSLTNLDFSSSDHSPLFLLPEITAGFISTASFRYENAWQREPLCHQIVSNVWYSNPTEDIMGKIVICGKQLADWGRNLTGNFKSRLKKSKKLLAQFKNFANDFDAENFMVEKNNYFKILAQQELYWKQRSKQYRLHSGDKNNKYFHATASARRRSNQIQQLEDVNGTWQCWNTGIATVINQYFEELYQSTDSFSPLIIDNVRNYVTISHNEALLQSILDEEVKVVVFSMHPDKALGPDGMGPGFFQHHWDIVGSDVTNLVKEFFATEALPDGLNDTNLVLIPKKKNFITMSDLRPISLCNVLYKIISKVLANRMRDLIDCIISETQSAFIPGHLISDNLMVAFEVMHYLKRKKSGKKGFMALKLDTSKAYDRVEWSFLRAMMARMGFASKWIDLIMACVSTVRYRVVYNGHVLDPISPSRGIRQSDPLSTYLFIIGAEGLSALIQKFEANRLIQGCKVAQRAPPITHMFFANDSYLFSQATQGAADSITNLLQLFENASGKEILLKTVVQSMPTYAMSVFLLPIGTCNEIEKLMASFWWKTKSSNGRGAARVIGDGKDTKIMGSPWLPSSSNKYVSSNHPGLTNHNVNSLLQTNTNCWDVEAVHDLFSPEEAELILSIPIGTNSRPDSWAWTADYQGNFTVQSAYQLLQSQKPVEVRPNNSGSLPTCVNLVMKHVPISSQCPVCQATAETTTHALLTCDFARSCWAVFGWPATIDFSFSFGHWFELLQNTNDKDFICRAATLCWALWKARNKVVWNKHTSTVKEVMATSSITLDHWRKA</sequence>
<feature type="compositionally biased region" description="Polar residues" evidence="1">
    <location>
        <begin position="213"/>
        <end position="224"/>
    </location>
</feature>
<dbReference type="PROSITE" id="PS50878">
    <property type="entry name" value="RT_POL"/>
    <property type="match status" value="1"/>
</dbReference>
<proteinExistence type="predicted"/>
<dbReference type="SUPFAM" id="SSF56672">
    <property type="entry name" value="DNA/RNA polymerases"/>
    <property type="match status" value="1"/>
</dbReference>
<feature type="domain" description="Reverse transcriptase" evidence="2">
    <location>
        <begin position="670"/>
        <end position="929"/>
    </location>
</feature>
<evidence type="ECO:0000256" key="1">
    <source>
        <dbReference type="SAM" id="MobiDB-lite"/>
    </source>
</evidence>
<dbReference type="InterPro" id="IPR052343">
    <property type="entry name" value="Retrotransposon-Effector_Assoc"/>
</dbReference>
<dbReference type="Gene3D" id="3.60.10.10">
    <property type="entry name" value="Endonuclease/exonuclease/phosphatase"/>
    <property type="match status" value="1"/>
</dbReference>
<dbReference type="AlphaFoldDB" id="A0A803QCW7"/>
<dbReference type="EnsemblPlants" id="evm.model.08.952">
    <property type="protein sequence ID" value="cds.evm.model.08.952"/>
    <property type="gene ID" value="evm.TU.08.952"/>
</dbReference>
<dbReference type="Proteomes" id="UP000596661">
    <property type="component" value="Chromosome 8"/>
</dbReference>
<dbReference type="InterPro" id="IPR025836">
    <property type="entry name" value="Zn_knuckle_CX2CX4HX4C"/>
</dbReference>
<dbReference type="Pfam" id="PF13966">
    <property type="entry name" value="zf-RVT"/>
    <property type="match status" value="1"/>
</dbReference>
<dbReference type="SUPFAM" id="SSF56219">
    <property type="entry name" value="DNase I-like"/>
    <property type="match status" value="1"/>
</dbReference>
<dbReference type="PANTHER" id="PTHR46890:SF48">
    <property type="entry name" value="RNA-DIRECTED DNA POLYMERASE"/>
    <property type="match status" value="1"/>
</dbReference>
<organism evidence="3 4">
    <name type="scientific">Cannabis sativa</name>
    <name type="common">Hemp</name>
    <name type="synonym">Marijuana</name>
    <dbReference type="NCBI Taxonomy" id="3483"/>
    <lineage>
        <taxon>Eukaryota</taxon>
        <taxon>Viridiplantae</taxon>
        <taxon>Streptophyta</taxon>
        <taxon>Embryophyta</taxon>
        <taxon>Tracheophyta</taxon>
        <taxon>Spermatophyta</taxon>
        <taxon>Magnoliopsida</taxon>
        <taxon>eudicotyledons</taxon>
        <taxon>Gunneridae</taxon>
        <taxon>Pentapetalae</taxon>
        <taxon>rosids</taxon>
        <taxon>fabids</taxon>
        <taxon>Rosales</taxon>
        <taxon>Cannabaceae</taxon>
        <taxon>Cannabis</taxon>
    </lineage>
</organism>
<dbReference type="InterPro" id="IPR000477">
    <property type="entry name" value="RT_dom"/>
</dbReference>
<dbReference type="Gramene" id="evm.model.08.952">
    <property type="protein sequence ID" value="cds.evm.model.08.952"/>
    <property type="gene ID" value="evm.TU.08.952"/>
</dbReference>
<evidence type="ECO:0000259" key="2">
    <source>
        <dbReference type="PROSITE" id="PS50878"/>
    </source>
</evidence>
<feature type="region of interest" description="Disordered" evidence="1">
    <location>
        <begin position="178"/>
        <end position="224"/>
    </location>
</feature>
<name>A0A803QCW7_CANSA</name>
<keyword evidence="4" id="KW-1185">Reference proteome</keyword>
<protein>
    <recommendedName>
        <fullName evidence="2">Reverse transcriptase domain-containing protein</fullName>
    </recommendedName>
</protein>
<dbReference type="InterPro" id="IPR025558">
    <property type="entry name" value="DUF4283"/>
</dbReference>
<dbReference type="EMBL" id="UZAU01000694">
    <property type="status" value="NOT_ANNOTATED_CDS"/>
    <property type="molecule type" value="Genomic_DNA"/>
</dbReference>
<accession>A0A803QCW7</accession>
<evidence type="ECO:0000313" key="3">
    <source>
        <dbReference type="EnsemblPlants" id="cds.evm.model.08.952"/>
    </source>
</evidence>
<feature type="compositionally biased region" description="Polar residues" evidence="1">
    <location>
        <begin position="194"/>
        <end position="206"/>
    </location>
</feature>